<dbReference type="EMBL" id="SNRY01000170">
    <property type="protein sequence ID" value="KAA6345454.1"/>
    <property type="molecule type" value="Genomic_DNA"/>
</dbReference>
<protein>
    <submittedName>
        <fullName evidence="1">Uncharacterized protein</fullName>
    </submittedName>
</protein>
<comment type="caution">
    <text evidence="1">The sequence shown here is derived from an EMBL/GenBank/DDBJ whole genome shotgun (WGS) entry which is preliminary data.</text>
</comment>
<gene>
    <name evidence="1" type="ORF">EZS27_006997</name>
</gene>
<sequence>MEMNKETLEKMSQMRLQGMYYAFKTSLERMYQESTTLSPNRFDMRSCIFFNSL</sequence>
<name>A0A5J4SGW3_9ZZZZ</name>
<accession>A0A5J4SGW3</accession>
<reference evidence="1" key="1">
    <citation type="submission" date="2019-03" db="EMBL/GenBank/DDBJ databases">
        <title>Single cell metagenomics reveals metabolic interactions within the superorganism composed of flagellate Streblomastix strix and complex community of Bacteroidetes bacteria on its surface.</title>
        <authorList>
            <person name="Treitli S.C."/>
            <person name="Kolisko M."/>
            <person name="Husnik F."/>
            <person name="Keeling P."/>
            <person name="Hampl V."/>
        </authorList>
    </citation>
    <scope>NUCLEOTIDE SEQUENCE</scope>
    <source>
        <strain evidence="1">STM</strain>
    </source>
</reference>
<dbReference type="AlphaFoldDB" id="A0A5J4SGW3"/>
<organism evidence="1">
    <name type="scientific">termite gut metagenome</name>
    <dbReference type="NCBI Taxonomy" id="433724"/>
    <lineage>
        <taxon>unclassified sequences</taxon>
        <taxon>metagenomes</taxon>
        <taxon>organismal metagenomes</taxon>
    </lineage>
</organism>
<evidence type="ECO:0000313" key="1">
    <source>
        <dbReference type="EMBL" id="KAA6345454.1"/>
    </source>
</evidence>
<proteinExistence type="predicted"/>